<dbReference type="InterPro" id="IPR012914">
    <property type="entry name" value="PucR_dom"/>
</dbReference>
<dbReference type="RefSeq" id="WP_123041461.1">
    <property type="nucleotide sequence ID" value="NZ_CP033433.1"/>
</dbReference>
<dbReference type="KEGG" id="coh:EAV92_12840"/>
<accession>A0A3G3K0U1</accession>
<evidence type="ECO:0000313" key="3">
    <source>
        <dbReference type="EMBL" id="AYQ73379.1"/>
    </source>
</evidence>
<dbReference type="InterPro" id="IPR025736">
    <property type="entry name" value="PucR_C-HTH_dom"/>
</dbReference>
<dbReference type="InterPro" id="IPR051448">
    <property type="entry name" value="CdaR-like_regulators"/>
</dbReference>
<proteinExistence type="predicted"/>
<reference evidence="3 4" key="1">
    <citation type="submission" date="2018-10" db="EMBL/GenBank/DDBJ databases">
        <title>Genome Sequence of Cohnella sp.</title>
        <authorList>
            <person name="Srinivasan S."/>
            <person name="Kim M.K."/>
        </authorList>
    </citation>
    <scope>NUCLEOTIDE SEQUENCE [LARGE SCALE GENOMIC DNA]</scope>
    <source>
        <strain evidence="3 4">18JY8-7</strain>
    </source>
</reference>
<protein>
    <submittedName>
        <fullName evidence="3">PucR family transcriptional regulator</fullName>
    </submittedName>
</protein>
<evidence type="ECO:0000259" key="2">
    <source>
        <dbReference type="Pfam" id="PF13556"/>
    </source>
</evidence>
<dbReference type="PANTHER" id="PTHR33744">
    <property type="entry name" value="CARBOHYDRATE DIACID REGULATOR"/>
    <property type="match status" value="1"/>
</dbReference>
<dbReference type="PANTHER" id="PTHR33744:SF15">
    <property type="entry name" value="CARBOHYDRATE DIACID REGULATOR"/>
    <property type="match status" value="1"/>
</dbReference>
<dbReference type="Gene3D" id="1.10.10.2840">
    <property type="entry name" value="PucR C-terminal helix-turn-helix domain"/>
    <property type="match status" value="1"/>
</dbReference>
<dbReference type="AlphaFoldDB" id="A0A3G3K0U1"/>
<sequence length="525" mass="59818">MQLTVEQALSVYPLSEAKLVAGFGGVNRVIRAVNVMDAPDITEWIKEGEMVLTTGYLVKDRPDEACQLLSKLNKRGSSGLGIKLGRYWDSLPEPLIEQADRLGFPLIELPYQFTFSDQINGLFREEMKRSTGMLQDALEKQIRLMRFALQSDPIRHLFESVSEVVGHPVAVIGSRGQVLHNSSDIPDAELLVRWPWSVHHQWMRSDGWQAFRIPLMKQSQCTGFALFFNPQPFLSPIEESLYFQAAELVSFHLNFKYEDYFELSVQRDFGQMVKRFLQNGVSADSLLEYARRWDVDLFEGPYRCVLSDVTGRGAAARDEALEHLKSELLSDGKVRALKGVHVVVEEGVLSVFPDAEGDWEEAVGACLAGRRAGKGEPKAAASSRKTSVNQLSAAFDECLEARRLSEEWGMAERLVKFDSMDLAFVFERIPPERMRTFCDRWLGGLLHRDPDYVQEMMRTLETYLACDGQLNETAKKLFIHRNTATYRIEKLGEILEVDFKKVNDLMRLQLAFLFRRMLAAKERAL</sequence>
<evidence type="ECO:0000259" key="1">
    <source>
        <dbReference type="Pfam" id="PF07905"/>
    </source>
</evidence>
<keyword evidence="4" id="KW-1185">Reference proteome</keyword>
<dbReference type="Pfam" id="PF07905">
    <property type="entry name" value="PucR"/>
    <property type="match status" value="1"/>
</dbReference>
<dbReference type="Proteomes" id="UP000269097">
    <property type="component" value="Chromosome"/>
</dbReference>
<gene>
    <name evidence="3" type="ORF">EAV92_12840</name>
</gene>
<dbReference type="EMBL" id="CP033433">
    <property type="protein sequence ID" value="AYQ73379.1"/>
    <property type="molecule type" value="Genomic_DNA"/>
</dbReference>
<dbReference type="InterPro" id="IPR042070">
    <property type="entry name" value="PucR_C-HTH_sf"/>
</dbReference>
<name>A0A3G3K0U1_9BACL</name>
<feature type="domain" description="PucR C-terminal helix-turn-helix" evidence="2">
    <location>
        <begin position="457"/>
        <end position="513"/>
    </location>
</feature>
<organism evidence="3 4">
    <name type="scientific">Cohnella candidum</name>
    <dbReference type="NCBI Taxonomy" id="2674991"/>
    <lineage>
        <taxon>Bacteria</taxon>
        <taxon>Bacillati</taxon>
        <taxon>Bacillota</taxon>
        <taxon>Bacilli</taxon>
        <taxon>Bacillales</taxon>
        <taxon>Paenibacillaceae</taxon>
        <taxon>Cohnella</taxon>
    </lineage>
</organism>
<evidence type="ECO:0000313" key="4">
    <source>
        <dbReference type="Proteomes" id="UP000269097"/>
    </source>
</evidence>
<feature type="domain" description="Purine catabolism PurC-like" evidence="1">
    <location>
        <begin position="13"/>
        <end position="119"/>
    </location>
</feature>
<dbReference type="Pfam" id="PF13556">
    <property type="entry name" value="HTH_30"/>
    <property type="match status" value="1"/>
</dbReference>